<dbReference type="RefSeq" id="WP_142897568.1">
    <property type="nucleotide sequence ID" value="NZ_ML660056.1"/>
</dbReference>
<gene>
    <name evidence="3" type="ORF">FKG95_17005</name>
</gene>
<dbReference type="Gene3D" id="3.40.50.850">
    <property type="entry name" value="Isochorismatase-like"/>
    <property type="match status" value="1"/>
</dbReference>
<organism evidence="3 4">
    <name type="scientific">Denitrobaculum tricleocarpae</name>
    <dbReference type="NCBI Taxonomy" id="2591009"/>
    <lineage>
        <taxon>Bacteria</taxon>
        <taxon>Pseudomonadati</taxon>
        <taxon>Pseudomonadota</taxon>
        <taxon>Alphaproteobacteria</taxon>
        <taxon>Rhodospirillales</taxon>
        <taxon>Rhodospirillaceae</taxon>
        <taxon>Denitrobaculum</taxon>
    </lineage>
</organism>
<dbReference type="SUPFAM" id="SSF52499">
    <property type="entry name" value="Isochorismatase-like hydrolases"/>
    <property type="match status" value="1"/>
</dbReference>
<protein>
    <submittedName>
        <fullName evidence="3">Cysteine hydrolase</fullName>
    </submittedName>
</protein>
<keyword evidence="4" id="KW-1185">Reference proteome</keyword>
<dbReference type="Pfam" id="PF00857">
    <property type="entry name" value="Isochorismatase"/>
    <property type="match status" value="1"/>
</dbReference>
<evidence type="ECO:0000259" key="2">
    <source>
        <dbReference type="Pfam" id="PF00857"/>
    </source>
</evidence>
<evidence type="ECO:0000313" key="3">
    <source>
        <dbReference type="EMBL" id="TQV79344.1"/>
    </source>
</evidence>
<comment type="caution">
    <text evidence="3">The sequence shown here is derived from an EMBL/GenBank/DDBJ whole genome shotgun (WGS) entry which is preliminary data.</text>
</comment>
<dbReference type="Proteomes" id="UP000315252">
    <property type="component" value="Unassembled WGS sequence"/>
</dbReference>
<keyword evidence="1 3" id="KW-0378">Hydrolase</keyword>
<accession>A0A545TQ46</accession>
<dbReference type="AlphaFoldDB" id="A0A545TQ46"/>
<dbReference type="InterPro" id="IPR000868">
    <property type="entry name" value="Isochorismatase-like_dom"/>
</dbReference>
<dbReference type="EMBL" id="VHSH01000005">
    <property type="protein sequence ID" value="TQV79344.1"/>
    <property type="molecule type" value="Genomic_DNA"/>
</dbReference>
<reference evidence="3 4" key="1">
    <citation type="submission" date="2019-06" db="EMBL/GenBank/DDBJ databases">
        <title>Whole genome sequence for Rhodospirillaceae sp. R148.</title>
        <authorList>
            <person name="Wang G."/>
        </authorList>
    </citation>
    <scope>NUCLEOTIDE SEQUENCE [LARGE SCALE GENOMIC DNA]</scope>
    <source>
        <strain evidence="3 4">R148</strain>
    </source>
</reference>
<dbReference type="InterPro" id="IPR036380">
    <property type="entry name" value="Isochorismatase-like_sf"/>
</dbReference>
<sequence>MSNALIIIDMQLGSFSPRTLRYNSEAVVARINALAAKCRAENGRVIFVQHDGPEGDPHHPDESGWHLLPELDAREGDLTVRKTSCDSFLSTDLDKVLRADRIGRLVICGCATEFCVDTTVRTALGRGYHTTVAADAHTTAERPHLSAKDIIAHHNATWADFISPAGPAQICDSADVEFI</sequence>
<dbReference type="GO" id="GO:0016787">
    <property type="term" value="F:hydrolase activity"/>
    <property type="evidence" value="ECO:0007669"/>
    <property type="project" value="UniProtKB-KW"/>
</dbReference>
<name>A0A545TQ46_9PROT</name>
<dbReference type="CDD" id="cd01014">
    <property type="entry name" value="nicotinamidase_related"/>
    <property type="match status" value="1"/>
</dbReference>
<dbReference type="OrthoDB" id="9791276at2"/>
<dbReference type="InterPro" id="IPR050272">
    <property type="entry name" value="Isochorismatase-like_hydrls"/>
</dbReference>
<feature type="domain" description="Isochorismatase-like" evidence="2">
    <location>
        <begin position="4"/>
        <end position="142"/>
    </location>
</feature>
<proteinExistence type="predicted"/>
<evidence type="ECO:0000256" key="1">
    <source>
        <dbReference type="ARBA" id="ARBA00022801"/>
    </source>
</evidence>
<evidence type="ECO:0000313" key="4">
    <source>
        <dbReference type="Proteomes" id="UP000315252"/>
    </source>
</evidence>
<dbReference type="PANTHER" id="PTHR43540">
    <property type="entry name" value="PEROXYUREIDOACRYLATE/UREIDOACRYLATE AMIDOHYDROLASE-RELATED"/>
    <property type="match status" value="1"/>
</dbReference>